<dbReference type="EMBL" id="AFQF01000577">
    <property type="protein sequence ID" value="EGU87756.1"/>
    <property type="molecule type" value="Genomic_DNA"/>
</dbReference>
<evidence type="ECO:0000256" key="1">
    <source>
        <dbReference type="SAM" id="Coils"/>
    </source>
</evidence>
<organism evidence="2">
    <name type="scientific">Fusarium oxysporum (strain Fo5176)</name>
    <name type="common">Fusarium vascular wilt</name>
    <dbReference type="NCBI Taxonomy" id="660025"/>
    <lineage>
        <taxon>Eukaryota</taxon>
        <taxon>Fungi</taxon>
        <taxon>Dikarya</taxon>
        <taxon>Ascomycota</taxon>
        <taxon>Pezizomycotina</taxon>
        <taxon>Sordariomycetes</taxon>
        <taxon>Hypocreomycetidae</taxon>
        <taxon>Hypocreales</taxon>
        <taxon>Nectriaceae</taxon>
        <taxon>Fusarium</taxon>
        <taxon>Fusarium oxysporum species complex</taxon>
    </lineage>
</organism>
<protein>
    <submittedName>
        <fullName evidence="2">Uncharacterized protein</fullName>
    </submittedName>
</protein>
<name>F9F5P9_FUSOF</name>
<evidence type="ECO:0000313" key="2">
    <source>
        <dbReference type="EMBL" id="EGU87756.1"/>
    </source>
</evidence>
<dbReference type="AlphaFoldDB" id="F9F5P9"/>
<accession>F9F5P9</accession>
<reference evidence="2" key="1">
    <citation type="journal article" date="2012" name="Mol. Plant Microbe Interact.">
        <title>A highly conserved effector in Fusarium oxysporum is required for full virulence on Arabidopsis.</title>
        <authorList>
            <person name="Thatcher L.F."/>
            <person name="Gardiner D.M."/>
            <person name="Kazan K."/>
            <person name="Manners J."/>
        </authorList>
    </citation>
    <scope>NUCLEOTIDE SEQUENCE [LARGE SCALE GENOMIC DNA]</scope>
    <source>
        <strain evidence="2">Fo5176</strain>
    </source>
</reference>
<keyword evidence="1" id="KW-0175">Coiled coil</keyword>
<feature type="coiled-coil region" evidence="1">
    <location>
        <begin position="84"/>
        <end position="118"/>
    </location>
</feature>
<gene>
    <name evidence="2" type="ORF">FOXB_01724</name>
</gene>
<proteinExistence type="predicted"/>
<sequence length="213" mass="24580">MYYTSDSESRNGAMGGYNEARFFWIMAVFHQLSTQLHNSNFKRAAKPSFNPINSSALVLSHLKRHKVANRKESITDWGLDSCTLAELDRKYHETKEELKKMNSEIEKLGKERTDVNESLGDLNCRKSKLEESLGMAKAMEADRQRGWEEIRNEAKLLMGKLEREVSNHVADVDVLSMLRGDLRGGKKDWDHQKLYKVDKVCNNSTVKLQKERD</sequence>
<comment type="caution">
    <text evidence="2">The sequence shown here is derived from an EMBL/GenBank/DDBJ whole genome shotgun (WGS) entry which is preliminary data.</text>
</comment>